<evidence type="ECO:0000313" key="3">
    <source>
        <dbReference type="EMBL" id="MDF3839027.1"/>
    </source>
</evidence>
<sequence length="237" mass="25660">MATFLSFRSFCLAQLGAYDAKVITRLIELGPGETSWPALAEELVREGHWPDGEPIPLFLDASEDARLQEHVQPQANDDLAQLRGRAIVALFLATGVTAAEGRAAALPHLILDRRHPALSIPAHGARDARTVSVPDFALPILRLWLDRRAALPIAGDLLFTLTELGKPITDASLGRIVRDALQAVGFEGDDMSPRVLRNTFCRRQLLAGVSRLDVAALLGLASLHTCDRIAATIDAQL</sequence>
<dbReference type="SUPFAM" id="SSF56349">
    <property type="entry name" value="DNA breaking-rejoining enzymes"/>
    <property type="match status" value="1"/>
</dbReference>
<dbReference type="PROSITE" id="PS51898">
    <property type="entry name" value="TYR_RECOMBINASE"/>
    <property type="match status" value="1"/>
</dbReference>
<gene>
    <name evidence="3" type="ORF">P3W85_39740</name>
</gene>
<keyword evidence="1" id="KW-0233">DNA recombination</keyword>
<dbReference type="Proteomes" id="UP001216674">
    <property type="component" value="Unassembled WGS sequence"/>
</dbReference>
<comment type="caution">
    <text evidence="3">The sequence shown here is derived from an EMBL/GenBank/DDBJ whole genome shotgun (WGS) entry which is preliminary data.</text>
</comment>
<evidence type="ECO:0000256" key="1">
    <source>
        <dbReference type="ARBA" id="ARBA00023172"/>
    </source>
</evidence>
<keyword evidence="4" id="KW-1185">Reference proteome</keyword>
<dbReference type="InterPro" id="IPR002104">
    <property type="entry name" value="Integrase_catalytic"/>
</dbReference>
<dbReference type="RefSeq" id="WP_276268848.1">
    <property type="nucleotide sequence ID" value="NZ_JARJLM010000647.1"/>
</dbReference>
<name>A0ABT6B2B0_9BURK</name>
<dbReference type="CDD" id="cd00397">
    <property type="entry name" value="DNA_BRE_C"/>
    <property type="match status" value="1"/>
</dbReference>
<evidence type="ECO:0000313" key="4">
    <source>
        <dbReference type="Proteomes" id="UP001216674"/>
    </source>
</evidence>
<dbReference type="EMBL" id="JARJLM010000647">
    <property type="protein sequence ID" value="MDF3839027.1"/>
    <property type="molecule type" value="Genomic_DNA"/>
</dbReference>
<dbReference type="Pfam" id="PF00589">
    <property type="entry name" value="Phage_integrase"/>
    <property type="match status" value="1"/>
</dbReference>
<evidence type="ECO:0000259" key="2">
    <source>
        <dbReference type="PROSITE" id="PS51898"/>
    </source>
</evidence>
<protein>
    <submittedName>
        <fullName evidence="3">Site-specific integrase</fullName>
    </submittedName>
</protein>
<feature type="domain" description="Tyr recombinase" evidence="2">
    <location>
        <begin position="54"/>
        <end position="237"/>
    </location>
</feature>
<accession>A0ABT6B2B0</accession>
<reference evidence="3 4" key="1">
    <citation type="submission" date="2023-03" db="EMBL/GenBank/DDBJ databases">
        <title>Draft assemblies of triclosan tolerant bacteria isolated from returned activated sludge.</title>
        <authorList>
            <person name="Van Hamelsveld S."/>
        </authorList>
    </citation>
    <scope>NUCLEOTIDE SEQUENCE [LARGE SCALE GENOMIC DNA]</scope>
    <source>
        <strain evidence="3 4">GW210010_S58</strain>
    </source>
</reference>
<dbReference type="Gene3D" id="1.10.443.10">
    <property type="entry name" value="Intergrase catalytic core"/>
    <property type="match status" value="1"/>
</dbReference>
<dbReference type="InterPro" id="IPR011010">
    <property type="entry name" value="DNA_brk_join_enz"/>
</dbReference>
<proteinExistence type="predicted"/>
<dbReference type="InterPro" id="IPR013762">
    <property type="entry name" value="Integrase-like_cat_sf"/>
</dbReference>
<organism evidence="3 4">
    <name type="scientific">Cupriavidus basilensis</name>
    <dbReference type="NCBI Taxonomy" id="68895"/>
    <lineage>
        <taxon>Bacteria</taxon>
        <taxon>Pseudomonadati</taxon>
        <taxon>Pseudomonadota</taxon>
        <taxon>Betaproteobacteria</taxon>
        <taxon>Burkholderiales</taxon>
        <taxon>Burkholderiaceae</taxon>
        <taxon>Cupriavidus</taxon>
    </lineage>
</organism>